<dbReference type="EMBL" id="VOIH02000012">
    <property type="protein sequence ID" value="KAF3432500.1"/>
    <property type="molecule type" value="Genomic_DNA"/>
</dbReference>
<sequence length="379" mass="43585">MNEFANRVLEDDNYEGPVEEDDDDYNDIEIVWRRQEHNYDDLQAEHQEKVIAFYHVLSDVIELSYMGGNLAIIFKCDWWDLGTKRRINIDEFGYEDIKAYQEEECSTHNNNLFIENEQFSLLNRVDNENILMDIEAKGFEVEGFDLHTNVDNEMTSFHTVTMSKWINVEKISDMATKRKEMLACATGWATQVIPTRSSPRKPMRHQGALIENRKAQKNRGLMPTRCSLRNHDQLKKKMIENETDIVIPTLKLNHVMGYCSLLILVHKSYGKVVVNPQGVTSTLSSLGHDLLEEGDMIEPTIPGSTNIVNSTGSGQGIEQSMANKSRTNDGNQLVTIGPKTIEKKRKITTGKLLTKWKKQQIKVPGEFHQELRQQVELHY</sequence>
<dbReference type="AlphaFoldDB" id="A0A8K0DK72"/>
<evidence type="ECO:0000313" key="1">
    <source>
        <dbReference type="EMBL" id="KAF3432500.1"/>
    </source>
</evidence>
<protein>
    <submittedName>
        <fullName evidence="1">Uncharacterized protein</fullName>
    </submittedName>
</protein>
<reference evidence="1" key="1">
    <citation type="submission" date="2020-03" db="EMBL/GenBank/DDBJ databases">
        <title>A high-quality chromosome-level genome assembly of a woody plant with both climbing and erect habits, Rhamnella rubrinervis.</title>
        <authorList>
            <person name="Lu Z."/>
            <person name="Yang Y."/>
            <person name="Zhu X."/>
            <person name="Sun Y."/>
        </authorList>
    </citation>
    <scope>NUCLEOTIDE SEQUENCE</scope>
    <source>
        <strain evidence="1">BYM</strain>
        <tissue evidence="1">Leaf</tissue>
    </source>
</reference>
<evidence type="ECO:0000313" key="2">
    <source>
        <dbReference type="Proteomes" id="UP000796880"/>
    </source>
</evidence>
<keyword evidence="2" id="KW-1185">Reference proteome</keyword>
<name>A0A8K0DK72_9ROSA</name>
<proteinExistence type="predicted"/>
<dbReference type="Proteomes" id="UP000796880">
    <property type="component" value="Unassembled WGS sequence"/>
</dbReference>
<accession>A0A8K0DK72</accession>
<organism evidence="1 2">
    <name type="scientific">Rhamnella rubrinervis</name>
    <dbReference type="NCBI Taxonomy" id="2594499"/>
    <lineage>
        <taxon>Eukaryota</taxon>
        <taxon>Viridiplantae</taxon>
        <taxon>Streptophyta</taxon>
        <taxon>Embryophyta</taxon>
        <taxon>Tracheophyta</taxon>
        <taxon>Spermatophyta</taxon>
        <taxon>Magnoliopsida</taxon>
        <taxon>eudicotyledons</taxon>
        <taxon>Gunneridae</taxon>
        <taxon>Pentapetalae</taxon>
        <taxon>rosids</taxon>
        <taxon>fabids</taxon>
        <taxon>Rosales</taxon>
        <taxon>Rhamnaceae</taxon>
        <taxon>rhamnoid group</taxon>
        <taxon>Rhamneae</taxon>
        <taxon>Rhamnella</taxon>
    </lineage>
</organism>
<comment type="caution">
    <text evidence="1">The sequence shown here is derived from an EMBL/GenBank/DDBJ whole genome shotgun (WGS) entry which is preliminary data.</text>
</comment>
<gene>
    <name evidence="1" type="ORF">FNV43_RR27240</name>
</gene>
<dbReference type="OrthoDB" id="1159787at2759"/>